<keyword evidence="5 7" id="KW-1133">Transmembrane helix</keyword>
<dbReference type="AlphaFoldDB" id="A0A0D7X0R2"/>
<keyword evidence="6 7" id="KW-0472">Membrane</keyword>
<dbReference type="EMBL" id="JTHP01000033">
    <property type="protein sequence ID" value="KJD44578.1"/>
    <property type="molecule type" value="Genomic_DNA"/>
</dbReference>
<dbReference type="GO" id="GO:0005886">
    <property type="term" value="C:plasma membrane"/>
    <property type="evidence" value="ECO:0007669"/>
    <property type="project" value="UniProtKB-SubCell"/>
</dbReference>
<gene>
    <name evidence="8" type="ORF">QD47_16470</name>
</gene>
<comment type="similarity">
    <text evidence="2">Belongs to the UPF0718 family.</text>
</comment>
<feature type="transmembrane region" description="Helical" evidence="7">
    <location>
        <begin position="156"/>
        <end position="173"/>
    </location>
</feature>
<organism evidence="8 9">
    <name type="scientific">Paenibacillus terrae</name>
    <dbReference type="NCBI Taxonomy" id="159743"/>
    <lineage>
        <taxon>Bacteria</taxon>
        <taxon>Bacillati</taxon>
        <taxon>Bacillota</taxon>
        <taxon>Bacilli</taxon>
        <taxon>Bacillales</taxon>
        <taxon>Paenibacillaceae</taxon>
        <taxon>Paenibacillus</taxon>
    </lineage>
</organism>
<evidence type="ECO:0000256" key="2">
    <source>
        <dbReference type="ARBA" id="ARBA00006386"/>
    </source>
</evidence>
<keyword evidence="4 7" id="KW-0812">Transmembrane</keyword>
<comment type="caution">
    <text evidence="8">The sequence shown here is derived from an EMBL/GenBank/DDBJ whole genome shotgun (WGS) entry which is preliminary data.</text>
</comment>
<feature type="transmembrane region" description="Helical" evidence="7">
    <location>
        <begin position="87"/>
        <end position="108"/>
    </location>
</feature>
<comment type="subcellular location">
    <subcellularLocation>
        <location evidence="1">Cell membrane</location>
        <topology evidence="1">Multi-pass membrane protein</topology>
    </subcellularLocation>
</comment>
<evidence type="ECO:0000256" key="3">
    <source>
        <dbReference type="ARBA" id="ARBA00022475"/>
    </source>
</evidence>
<evidence type="ECO:0000256" key="7">
    <source>
        <dbReference type="SAM" id="Phobius"/>
    </source>
</evidence>
<dbReference type="OrthoDB" id="9810876at2"/>
<dbReference type="PANTHER" id="PTHR34184">
    <property type="entry name" value="UPF0718 PROTEIN YCGR"/>
    <property type="match status" value="1"/>
</dbReference>
<proteinExistence type="inferred from homology"/>
<reference evidence="8 9" key="1">
    <citation type="submission" date="2014-11" db="EMBL/GenBank/DDBJ databases">
        <title>Draft Genome Sequences of Paenibacillus polymyxa NRRL B-30509 and Paenibacillus terrae NRRL B-30644, Strains from a Poultry Environment that Produce Tridecaptin A and Paenicidins.</title>
        <authorList>
            <person name="van Belkum M.J."/>
            <person name="Lohans C.T."/>
            <person name="Vederas J.C."/>
        </authorList>
    </citation>
    <scope>NUCLEOTIDE SEQUENCE [LARGE SCALE GENOMIC DNA]</scope>
    <source>
        <strain evidence="8 9">NRRL B-30644</strain>
    </source>
</reference>
<dbReference type="PATRIC" id="fig|159743.3.peg.3661"/>
<name>A0A0D7X0R2_9BACL</name>
<dbReference type="PANTHER" id="PTHR34184:SF4">
    <property type="entry name" value="UPF0718 PROTEIN YCGR"/>
    <property type="match status" value="1"/>
</dbReference>
<accession>A0A0D7X0R2</accession>
<dbReference type="InterPro" id="IPR005524">
    <property type="entry name" value="DUF318"/>
</dbReference>
<evidence type="ECO:0000313" key="9">
    <source>
        <dbReference type="Proteomes" id="UP000032534"/>
    </source>
</evidence>
<feature type="transmembrane region" description="Helical" evidence="7">
    <location>
        <begin position="120"/>
        <end position="144"/>
    </location>
</feature>
<feature type="transmembrane region" description="Helical" evidence="7">
    <location>
        <begin position="44"/>
        <end position="67"/>
    </location>
</feature>
<sequence length="333" mass="36666">MKTSTLLKMLPFMIPFAFLIPVLVTLSPRWLRSLDMSQLQPLKTVFMGIFLEAVPFLLIGVLVSSLLQWLVPETWIRKIAPAHPVPGVLLASLLGLLFPICECGMIPVVRQLMLKGMPAYMGITFILSGPILNPVVLAATMMAFPSHPEVTAVRMGLAFVVSAIIGLIVYAFVRVHPLKRSLLSFNQPKQNNQTHRHNRTWRGFFVHAGDEFLDMSKYLIIGALLTASIQTFIPRDEMLSLSGETAGSYAFMMGFAYVLSLCSTSDAFVATAFSHTFTLGPLASFLVLGPMLDFKGTLMLLSTFRTKFVAVLCLLIVSLVLVGSIAAEWLLGR</sequence>
<protein>
    <submittedName>
        <fullName evidence="8">Membrane protein</fullName>
    </submittedName>
</protein>
<feature type="transmembrane region" description="Helical" evidence="7">
    <location>
        <begin position="12"/>
        <end position="32"/>
    </location>
</feature>
<evidence type="ECO:0000256" key="5">
    <source>
        <dbReference type="ARBA" id="ARBA00022989"/>
    </source>
</evidence>
<evidence type="ECO:0000256" key="6">
    <source>
        <dbReference type="ARBA" id="ARBA00023136"/>
    </source>
</evidence>
<dbReference type="Proteomes" id="UP000032534">
    <property type="component" value="Unassembled WGS sequence"/>
</dbReference>
<dbReference type="RefSeq" id="WP_044647168.1">
    <property type="nucleotide sequence ID" value="NZ_JTHP01000033.1"/>
</dbReference>
<keyword evidence="3" id="KW-1003">Cell membrane</keyword>
<feature type="transmembrane region" description="Helical" evidence="7">
    <location>
        <begin position="308"/>
        <end position="331"/>
    </location>
</feature>
<dbReference type="Pfam" id="PF03773">
    <property type="entry name" value="ArsP_1"/>
    <property type="match status" value="1"/>
</dbReference>
<dbReference type="InterPro" id="IPR052923">
    <property type="entry name" value="UPF0718"/>
</dbReference>
<keyword evidence="9" id="KW-1185">Reference proteome</keyword>
<evidence type="ECO:0000256" key="1">
    <source>
        <dbReference type="ARBA" id="ARBA00004651"/>
    </source>
</evidence>
<feature type="transmembrane region" description="Helical" evidence="7">
    <location>
        <begin position="239"/>
        <end position="260"/>
    </location>
</feature>
<evidence type="ECO:0000313" key="8">
    <source>
        <dbReference type="EMBL" id="KJD44578.1"/>
    </source>
</evidence>
<evidence type="ECO:0000256" key="4">
    <source>
        <dbReference type="ARBA" id="ARBA00022692"/>
    </source>
</evidence>
<feature type="transmembrane region" description="Helical" evidence="7">
    <location>
        <begin position="267"/>
        <end position="288"/>
    </location>
</feature>